<dbReference type="EMBL" id="JMFG01000023">
    <property type="protein sequence ID" value="KDA53365.1"/>
    <property type="molecule type" value="Genomic_DNA"/>
</dbReference>
<dbReference type="Gene3D" id="1.10.780.10">
    <property type="entry name" value="Hydroxylamine Oxidoreductase, Chain A, domain 1"/>
    <property type="match status" value="1"/>
</dbReference>
<dbReference type="STRING" id="1312852.EG19_06340"/>
<proteinExistence type="predicted"/>
<dbReference type="PANTHER" id="PTHR35038">
    <property type="entry name" value="DISSIMILATORY SULFITE REDUCTASE SIRA"/>
    <property type="match status" value="1"/>
</dbReference>
<keyword evidence="3" id="KW-1185">Reference proteome</keyword>
<reference evidence="2 3" key="1">
    <citation type="submission" date="2014-04" db="EMBL/GenBank/DDBJ databases">
        <title>The Genome Sequence of Thermoanaerobaculum aquaticum MP-01, The First Cultivated Group 23 Acidobacterium.</title>
        <authorList>
            <person name="Stamps B.W."/>
            <person name="Losey N.A."/>
            <person name="Lawson P.A."/>
            <person name="Stevenson B.S."/>
        </authorList>
    </citation>
    <scope>NUCLEOTIDE SEQUENCE [LARGE SCALE GENOMIC DNA]</scope>
    <source>
        <strain evidence="2 3">MP-01</strain>
    </source>
</reference>
<dbReference type="CDD" id="cd08168">
    <property type="entry name" value="Cytochrom_C3"/>
    <property type="match status" value="1"/>
</dbReference>
<dbReference type="SUPFAM" id="SSF48695">
    <property type="entry name" value="Multiheme cytochromes"/>
    <property type="match status" value="1"/>
</dbReference>
<gene>
    <name evidence="2" type="ORF">EG19_06340</name>
</gene>
<dbReference type="InterPro" id="IPR051829">
    <property type="entry name" value="Multiheme_Cytochr_ET"/>
</dbReference>
<sequence length="440" mass="48521">MLPDIEPQDVIWEEIMVRKVLILALAVTGTWGVWATATAAPETTQASCVGCHKAVTPALVADWQLSKHAANDVDCAACHGDQHRSAADTAKALIPTPDTCATCHEDRVAQFKRGKHAFAWAAMKAMPTTHALPVAMREGMKGCGGCHKIGLKSEQEVKELKASGAGFGLASCDACHTRHTFSVTEARQPQACQTCHMGFDHPQWEMYSASKHGVRYLLKQAKVLPAETPAPTCQTCHMPEGNHEVRTPWGFLAVRLPLPEEPQWAADQTTILQALGVLDPAGKPTPRLEVVKAAQVARLSAEDFQKEREKLLKVCSQCHSSRFAQEQVQRGDEMIKEADHLLAEAIREVAGLYRDGILAKPSSYAHAFPDLLTFHDAPTPIEQKLFVMHLEHRMRAFQGTFHANPDYALWYGWSELKRDLAEIKAMASELRQAHAATPKR</sequence>
<dbReference type="AlphaFoldDB" id="A0A062XXY6"/>
<keyword evidence="1" id="KW-0732">Signal</keyword>
<evidence type="ECO:0000313" key="3">
    <source>
        <dbReference type="Proteomes" id="UP000027284"/>
    </source>
</evidence>
<name>A0A062XXY6_9BACT</name>
<dbReference type="GO" id="GO:0016491">
    <property type="term" value="F:oxidoreductase activity"/>
    <property type="evidence" value="ECO:0007669"/>
    <property type="project" value="TreeGrafter"/>
</dbReference>
<dbReference type="InterPro" id="IPR036280">
    <property type="entry name" value="Multihaem_cyt_sf"/>
</dbReference>
<accession>A0A062XXY6</accession>
<protein>
    <submittedName>
        <fullName evidence="2">Cytochrome C</fullName>
    </submittedName>
</protein>
<comment type="caution">
    <text evidence="2">The sequence shown here is derived from an EMBL/GenBank/DDBJ whole genome shotgun (WGS) entry which is preliminary data.</text>
</comment>
<dbReference type="Gene3D" id="1.20.850.10">
    <property type="entry name" value="Hydroxylamine Oxidoreductase, Chain A, domain 2"/>
    <property type="match status" value="1"/>
</dbReference>
<dbReference type="Proteomes" id="UP000027284">
    <property type="component" value="Unassembled WGS sequence"/>
</dbReference>
<dbReference type="Pfam" id="PF13447">
    <property type="entry name" value="Multi-haem_cyto"/>
    <property type="match status" value="2"/>
</dbReference>
<evidence type="ECO:0000313" key="2">
    <source>
        <dbReference type="EMBL" id="KDA53365.1"/>
    </source>
</evidence>
<evidence type="ECO:0000256" key="1">
    <source>
        <dbReference type="ARBA" id="ARBA00022729"/>
    </source>
</evidence>
<organism evidence="2 3">
    <name type="scientific">Thermoanaerobaculum aquaticum</name>
    <dbReference type="NCBI Taxonomy" id="1312852"/>
    <lineage>
        <taxon>Bacteria</taxon>
        <taxon>Pseudomonadati</taxon>
        <taxon>Acidobacteriota</taxon>
        <taxon>Thermoanaerobaculia</taxon>
        <taxon>Thermoanaerobaculales</taxon>
        <taxon>Thermoanaerobaculaceae</taxon>
        <taxon>Thermoanaerobaculum</taxon>
    </lineage>
</organism>
<dbReference type="PANTHER" id="PTHR35038:SF8">
    <property type="entry name" value="C-TYPE POLYHEME CYTOCHROME OMCC"/>
    <property type="match status" value="1"/>
</dbReference>